<keyword evidence="3 5" id="KW-1133">Transmembrane helix</keyword>
<organism evidence="6 7">
    <name type="scientific">Raineyella antarctica</name>
    <dbReference type="NCBI Taxonomy" id="1577474"/>
    <lineage>
        <taxon>Bacteria</taxon>
        <taxon>Bacillati</taxon>
        <taxon>Actinomycetota</taxon>
        <taxon>Actinomycetes</taxon>
        <taxon>Propionibacteriales</taxon>
        <taxon>Propionibacteriaceae</taxon>
        <taxon>Raineyella</taxon>
    </lineage>
</organism>
<feature type="transmembrane region" description="Helical" evidence="5">
    <location>
        <begin position="266"/>
        <end position="286"/>
    </location>
</feature>
<dbReference type="GO" id="GO:0005886">
    <property type="term" value="C:plasma membrane"/>
    <property type="evidence" value="ECO:0007669"/>
    <property type="project" value="TreeGrafter"/>
</dbReference>
<accession>A0A1G6H8K5</accession>
<keyword evidence="2 5" id="KW-0812">Transmembrane</keyword>
<dbReference type="Proteomes" id="UP000199086">
    <property type="component" value="Unassembled WGS sequence"/>
</dbReference>
<evidence type="ECO:0000313" key="7">
    <source>
        <dbReference type="Proteomes" id="UP000199086"/>
    </source>
</evidence>
<keyword evidence="4 5" id="KW-0472">Membrane</keyword>
<feature type="transmembrane region" description="Helical" evidence="5">
    <location>
        <begin position="158"/>
        <end position="178"/>
    </location>
</feature>
<feature type="transmembrane region" description="Helical" evidence="5">
    <location>
        <begin position="39"/>
        <end position="55"/>
    </location>
</feature>
<dbReference type="PANTHER" id="PTHR33514">
    <property type="entry name" value="PROTEIN ABCI12, CHLOROPLASTIC"/>
    <property type="match status" value="1"/>
</dbReference>
<evidence type="ECO:0000256" key="1">
    <source>
        <dbReference type="ARBA" id="ARBA00004141"/>
    </source>
</evidence>
<dbReference type="STRING" id="1577474.GA0111570_107112"/>
<evidence type="ECO:0000256" key="4">
    <source>
        <dbReference type="ARBA" id="ARBA00023136"/>
    </source>
</evidence>
<dbReference type="Pfam" id="PF02361">
    <property type="entry name" value="CbiQ"/>
    <property type="match status" value="1"/>
</dbReference>
<keyword evidence="7" id="KW-1185">Reference proteome</keyword>
<comment type="subcellular location">
    <subcellularLocation>
        <location evidence="1">Membrane</location>
        <topology evidence="1">Multi-pass membrane protein</topology>
    </subcellularLocation>
</comment>
<dbReference type="OrthoDB" id="5187293at2"/>
<dbReference type="CDD" id="cd16914">
    <property type="entry name" value="EcfT"/>
    <property type="match status" value="1"/>
</dbReference>
<dbReference type="InterPro" id="IPR003339">
    <property type="entry name" value="ABC/ECF_trnsptr_transmembrane"/>
</dbReference>
<feature type="transmembrane region" description="Helical" evidence="5">
    <location>
        <begin position="125"/>
        <end position="146"/>
    </location>
</feature>
<evidence type="ECO:0000256" key="5">
    <source>
        <dbReference type="SAM" id="Phobius"/>
    </source>
</evidence>
<dbReference type="RefSeq" id="WP_092611292.1">
    <property type="nucleotide sequence ID" value="NZ_FMYF01000007.1"/>
</dbReference>
<dbReference type="AlphaFoldDB" id="A0A1G6H8K5"/>
<evidence type="ECO:0000313" key="6">
    <source>
        <dbReference type="EMBL" id="SDB90428.1"/>
    </source>
</evidence>
<reference evidence="6 7" key="1">
    <citation type="submission" date="2016-06" db="EMBL/GenBank/DDBJ databases">
        <authorList>
            <person name="Olsen C.W."/>
            <person name="Carey S."/>
            <person name="Hinshaw L."/>
            <person name="Karasin A.I."/>
        </authorList>
    </citation>
    <scope>NUCLEOTIDE SEQUENCE [LARGE SCALE GENOMIC DNA]</scope>
    <source>
        <strain evidence="6 7">LZ-22</strain>
    </source>
</reference>
<evidence type="ECO:0000256" key="3">
    <source>
        <dbReference type="ARBA" id="ARBA00022989"/>
    </source>
</evidence>
<sequence>MRRPSAAHDFRHPRDLHPGAWWAWALGLAVAASRTDNPVPLVLLAVVAGFVVAMKRTDAPWARAYTMFVRIALVVVALRVVLQAVLSTNTQGTHLLVVLPQLPLPDWVTGIKLGGPVTWEAVLSALYAGGQLAVVLVCFGAANALASPRRLLQLLPAALYEIQVALVVALTFAPQLVVDARRIHNARRLRGRRVRVRTLFRTTAMPVLESALDRSVALAAAMDARGYGRTRHLPRSRRRLTSALSLAGSGGLLVGLYGLLSASIRPALSIGAVLLGLALATTALVLGRVRATRTRYRPDPWALPEWLVAGSGALVAAVLVWSSLHGTGGLTMPSATAVPPLAPVPLLAILVGLLPALVAPVPAASAATPAPRSVEVVPS</sequence>
<feature type="transmembrane region" description="Helical" evidence="5">
    <location>
        <begin position="306"/>
        <end position="324"/>
    </location>
</feature>
<evidence type="ECO:0000256" key="2">
    <source>
        <dbReference type="ARBA" id="ARBA00022692"/>
    </source>
</evidence>
<gene>
    <name evidence="6" type="ORF">GA0111570_107112</name>
</gene>
<protein>
    <submittedName>
        <fullName evidence="6">Energy-coupling factor transport system permease protein</fullName>
    </submittedName>
</protein>
<proteinExistence type="predicted"/>
<feature type="transmembrane region" description="Helical" evidence="5">
    <location>
        <begin position="240"/>
        <end position="260"/>
    </location>
</feature>
<feature type="transmembrane region" description="Helical" evidence="5">
    <location>
        <begin position="67"/>
        <end position="86"/>
    </location>
</feature>
<name>A0A1G6H8K5_9ACTN</name>
<feature type="transmembrane region" description="Helical" evidence="5">
    <location>
        <begin position="344"/>
        <end position="363"/>
    </location>
</feature>
<dbReference type="EMBL" id="FMYF01000007">
    <property type="protein sequence ID" value="SDB90428.1"/>
    <property type="molecule type" value="Genomic_DNA"/>
</dbReference>
<dbReference type="PANTHER" id="PTHR33514:SF15">
    <property type="entry name" value="COBALT TRANSPORT PROTEIN"/>
    <property type="match status" value="1"/>
</dbReference>